<dbReference type="PANTHER" id="PTHR35276:SF1">
    <property type="entry name" value="TRNA (MNM(5)S(2)U34)-METHYLTRANSFERASE, CHLOROPLASTIC"/>
    <property type="match status" value="1"/>
</dbReference>
<dbReference type="Proteomes" id="UP000184510">
    <property type="component" value="Unassembled WGS sequence"/>
</dbReference>
<dbReference type="STRING" id="1123071.SAMN02745181_2478"/>
<evidence type="ECO:0000313" key="1">
    <source>
        <dbReference type="EMBL" id="SHJ73678.1"/>
    </source>
</evidence>
<dbReference type="Pfam" id="PF06962">
    <property type="entry name" value="rRNA_methylase"/>
    <property type="match status" value="1"/>
</dbReference>
<dbReference type="PANTHER" id="PTHR35276">
    <property type="entry name" value="S-ADENOSYL-L-METHIONINE-DEPENDENT METHYLTRANSFERASES SUPERFAMILY PROTEIN"/>
    <property type="match status" value="1"/>
</dbReference>
<reference evidence="1 2" key="1">
    <citation type="submission" date="2016-11" db="EMBL/GenBank/DDBJ databases">
        <authorList>
            <person name="Jaros S."/>
            <person name="Januszkiewicz K."/>
            <person name="Wedrychowicz H."/>
        </authorList>
    </citation>
    <scope>NUCLEOTIDE SEQUENCE [LARGE SCALE GENOMIC DNA]</scope>
    <source>
        <strain evidence="1 2">DSM 18772</strain>
    </source>
</reference>
<dbReference type="SUPFAM" id="SSF53335">
    <property type="entry name" value="S-adenosyl-L-methionine-dependent methyltransferases"/>
    <property type="match status" value="1"/>
</dbReference>
<sequence length="180" mass="19375">MAQQIVRSAVREGGVAVDATLGNGHDALFLAKLVGKEGKVYGFDVQEEAITTSNLKVQEAGVECELSFHCRGHEHLAETVQEPVQAVMFNLGYLPRADKAVITTVETTLPALGQACDLLEKGGVISVMCYPGHEGGDVEAQEVLKWASSLPREGWRVIQYGFINAPNNPPFLVAIEKLSA</sequence>
<evidence type="ECO:0000313" key="2">
    <source>
        <dbReference type="Proteomes" id="UP000184510"/>
    </source>
</evidence>
<keyword evidence="1" id="KW-0808">Transferase</keyword>
<dbReference type="EMBL" id="FQYR01000004">
    <property type="protein sequence ID" value="SHJ73678.1"/>
    <property type="molecule type" value="Genomic_DNA"/>
</dbReference>
<keyword evidence="2" id="KW-1185">Reference proteome</keyword>
<dbReference type="GO" id="GO:0008168">
    <property type="term" value="F:methyltransferase activity"/>
    <property type="evidence" value="ECO:0007669"/>
    <property type="project" value="UniProtKB-KW"/>
</dbReference>
<dbReference type="AlphaFoldDB" id="A0A1M6LR22"/>
<gene>
    <name evidence="1" type="ORF">SAMN02745181_2478</name>
</gene>
<organism evidence="1 2">
    <name type="scientific">Rubritalea squalenifaciens DSM 18772</name>
    <dbReference type="NCBI Taxonomy" id="1123071"/>
    <lineage>
        <taxon>Bacteria</taxon>
        <taxon>Pseudomonadati</taxon>
        <taxon>Verrucomicrobiota</taxon>
        <taxon>Verrucomicrobiia</taxon>
        <taxon>Verrucomicrobiales</taxon>
        <taxon>Rubritaleaceae</taxon>
        <taxon>Rubritalea</taxon>
    </lineage>
</organism>
<proteinExistence type="predicted"/>
<dbReference type="InterPro" id="IPR029063">
    <property type="entry name" value="SAM-dependent_MTases_sf"/>
</dbReference>
<accession>A0A1M6LR22</accession>
<dbReference type="Gene3D" id="3.40.50.150">
    <property type="entry name" value="Vaccinia Virus protein VP39"/>
    <property type="match status" value="1"/>
</dbReference>
<dbReference type="GO" id="GO:0032259">
    <property type="term" value="P:methylation"/>
    <property type="evidence" value="ECO:0007669"/>
    <property type="project" value="UniProtKB-KW"/>
</dbReference>
<dbReference type="InterPro" id="IPR010719">
    <property type="entry name" value="MnmM_MeTrfase"/>
</dbReference>
<protein>
    <submittedName>
        <fullName evidence="1">Putative rRNA methylase</fullName>
    </submittedName>
</protein>
<dbReference type="InParanoid" id="A0A1M6LR22"/>
<keyword evidence="1" id="KW-0489">Methyltransferase</keyword>
<name>A0A1M6LR22_9BACT</name>